<dbReference type="Proteomes" id="UP000823749">
    <property type="component" value="Chromosome 4"/>
</dbReference>
<dbReference type="Pfam" id="PF13962">
    <property type="entry name" value="PGG"/>
    <property type="match status" value="1"/>
</dbReference>
<keyword evidence="6 9" id="KW-0472">Membrane</keyword>
<dbReference type="Gene3D" id="1.25.40.20">
    <property type="entry name" value="Ankyrin repeat-containing domain"/>
    <property type="match status" value="2"/>
</dbReference>
<dbReference type="Pfam" id="PF00023">
    <property type="entry name" value="Ank"/>
    <property type="match status" value="1"/>
</dbReference>
<evidence type="ECO:0000256" key="5">
    <source>
        <dbReference type="ARBA" id="ARBA00023043"/>
    </source>
</evidence>
<evidence type="ECO:0000256" key="8">
    <source>
        <dbReference type="SAM" id="MobiDB-lite"/>
    </source>
</evidence>
<feature type="compositionally biased region" description="Polar residues" evidence="8">
    <location>
        <begin position="142"/>
        <end position="163"/>
    </location>
</feature>
<keyword evidence="12" id="KW-1185">Reference proteome</keyword>
<evidence type="ECO:0000313" key="12">
    <source>
        <dbReference type="Proteomes" id="UP000823749"/>
    </source>
</evidence>
<feature type="repeat" description="ANK" evidence="7">
    <location>
        <begin position="79"/>
        <end position="111"/>
    </location>
</feature>
<feature type="transmembrane region" description="Helical" evidence="9">
    <location>
        <begin position="520"/>
        <end position="547"/>
    </location>
</feature>
<dbReference type="PROSITE" id="PS50297">
    <property type="entry name" value="ANK_REP_REGION"/>
    <property type="match status" value="1"/>
</dbReference>
<keyword evidence="5 7" id="KW-0040">ANK repeat</keyword>
<comment type="caution">
    <text evidence="11">The sequence shown here is derived from an EMBL/GenBank/DDBJ whole genome shotgun (WGS) entry which is preliminary data.</text>
</comment>
<feature type="compositionally biased region" description="Basic and acidic residues" evidence="8">
    <location>
        <begin position="128"/>
        <end position="141"/>
    </location>
</feature>
<dbReference type="AlphaFoldDB" id="A0AAV6KGF5"/>
<evidence type="ECO:0000256" key="3">
    <source>
        <dbReference type="ARBA" id="ARBA00022737"/>
    </source>
</evidence>
<evidence type="ECO:0000256" key="7">
    <source>
        <dbReference type="PROSITE-ProRule" id="PRU00023"/>
    </source>
</evidence>
<dbReference type="SMART" id="SM00248">
    <property type="entry name" value="ANK"/>
    <property type="match status" value="6"/>
</dbReference>
<dbReference type="Pfam" id="PF12796">
    <property type="entry name" value="Ank_2"/>
    <property type="match status" value="2"/>
</dbReference>
<feature type="compositionally biased region" description="Polar residues" evidence="8">
    <location>
        <begin position="177"/>
        <end position="187"/>
    </location>
</feature>
<accession>A0AAV6KGF5</accession>
<feature type="region of interest" description="Disordered" evidence="8">
    <location>
        <begin position="104"/>
        <end position="210"/>
    </location>
</feature>
<dbReference type="GO" id="GO:0005886">
    <property type="term" value="C:plasma membrane"/>
    <property type="evidence" value="ECO:0007669"/>
    <property type="project" value="TreeGrafter"/>
</dbReference>
<sequence>MDQELYKAARKGNVIVLSGIDGRNITEEEAMRIQDGKFLNRTQHGNNNILHIAARAGRDTFVAEALRRFPFLSDQVNSQGDTPLLVAARFGHLQVVKTLAEPNNKLPMQDDDTATAVESGTNSRSSRHQRDVEEGLVDHQSEQGTRQDNVATVENGTNSSNISRRQRVEEEGLLDNQLEQATSSENETNSRDMAIAPENETNSSSCRRQRDAEEVLVDRQLIHGTTALHEAIRNGHEEVARRRPDLMRQKDDHGKAAIHYAVEANYWDSVHEMLKEDASIALFPDNDGHTPLLGAASSGCRYFCRDILKICPESIEARNHEGRHALHLCKFRDVRFLMRIPEILELLNEGDEEGNTPLHLAIKENHCKKARLLASSASIELGAVNKEGLTALDLCQTDWKNIPEQKQMWLHLAARGAPRGRCPIEYKVSIGERINEDFNPIINTMALVATLIATVTFAAAFTMPGGYDTSPDNLGVANLVKIAAFKVFIVSDTIAMSCSIMAVLALALSVSGGREFQMRICIMSTVLVSLAMRGTLVAFMCGIFVVIAPKALWVAILVCIICSTASLAVESSLSFLNSPSIIDLIRYLNQELRKGLENYLRKKGLENYLVYFSYMVVSSPNKEKKRRS</sequence>
<dbReference type="PANTHER" id="PTHR24186:SF50">
    <property type="entry name" value="ANKYRIN REPEAT-CONTAINING PROTEIN ITN1-LIKE ISOFORM X1"/>
    <property type="match status" value="1"/>
</dbReference>
<name>A0AAV6KGF5_9ERIC</name>
<evidence type="ECO:0000256" key="9">
    <source>
        <dbReference type="SAM" id="Phobius"/>
    </source>
</evidence>
<evidence type="ECO:0000256" key="6">
    <source>
        <dbReference type="ARBA" id="ARBA00023136"/>
    </source>
</evidence>
<dbReference type="EMBL" id="JACTNZ010000004">
    <property type="protein sequence ID" value="KAG5551372.1"/>
    <property type="molecule type" value="Genomic_DNA"/>
</dbReference>
<feature type="transmembrane region" description="Helical" evidence="9">
    <location>
        <begin position="483"/>
        <end position="508"/>
    </location>
</feature>
<feature type="domain" description="PGG" evidence="10">
    <location>
        <begin position="438"/>
        <end position="546"/>
    </location>
</feature>
<keyword evidence="4 9" id="KW-1133">Transmembrane helix</keyword>
<feature type="transmembrane region" description="Helical" evidence="9">
    <location>
        <begin position="553"/>
        <end position="576"/>
    </location>
</feature>
<evidence type="ECO:0000313" key="11">
    <source>
        <dbReference type="EMBL" id="KAG5551372.1"/>
    </source>
</evidence>
<evidence type="ECO:0000256" key="2">
    <source>
        <dbReference type="ARBA" id="ARBA00022692"/>
    </source>
</evidence>
<dbReference type="SUPFAM" id="SSF48403">
    <property type="entry name" value="Ankyrin repeat"/>
    <property type="match status" value="1"/>
</dbReference>
<dbReference type="InterPro" id="IPR026961">
    <property type="entry name" value="PGG_dom"/>
</dbReference>
<gene>
    <name evidence="11" type="ORF">RHGRI_009700</name>
</gene>
<reference evidence="11" key="1">
    <citation type="submission" date="2020-08" db="EMBL/GenBank/DDBJ databases">
        <title>Plant Genome Project.</title>
        <authorList>
            <person name="Zhang R.-G."/>
        </authorList>
    </citation>
    <scope>NUCLEOTIDE SEQUENCE</scope>
    <source>
        <strain evidence="11">WSP0</strain>
        <tissue evidence="11">Leaf</tissue>
    </source>
</reference>
<comment type="subcellular location">
    <subcellularLocation>
        <location evidence="1">Membrane</location>
        <topology evidence="1">Multi-pass membrane protein</topology>
    </subcellularLocation>
</comment>
<feature type="transmembrane region" description="Helical" evidence="9">
    <location>
        <begin position="441"/>
        <end position="463"/>
    </location>
</feature>
<protein>
    <recommendedName>
        <fullName evidence="10">PGG domain-containing protein</fullName>
    </recommendedName>
</protein>
<proteinExistence type="predicted"/>
<evidence type="ECO:0000256" key="1">
    <source>
        <dbReference type="ARBA" id="ARBA00004141"/>
    </source>
</evidence>
<keyword evidence="3" id="KW-0677">Repeat</keyword>
<dbReference type="InterPro" id="IPR002110">
    <property type="entry name" value="Ankyrin_rpt"/>
</dbReference>
<dbReference type="PROSITE" id="PS50088">
    <property type="entry name" value="ANK_REPEAT"/>
    <property type="match status" value="1"/>
</dbReference>
<dbReference type="PANTHER" id="PTHR24186">
    <property type="entry name" value="PROTEIN PHOSPHATASE 1 REGULATORY SUBUNIT"/>
    <property type="match status" value="1"/>
</dbReference>
<evidence type="ECO:0000259" key="10">
    <source>
        <dbReference type="Pfam" id="PF13962"/>
    </source>
</evidence>
<dbReference type="InterPro" id="IPR036770">
    <property type="entry name" value="Ankyrin_rpt-contain_sf"/>
</dbReference>
<organism evidence="11 12">
    <name type="scientific">Rhododendron griersonianum</name>
    <dbReference type="NCBI Taxonomy" id="479676"/>
    <lineage>
        <taxon>Eukaryota</taxon>
        <taxon>Viridiplantae</taxon>
        <taxon>Streptophyta</taxon>
        <taxon>Embryophyta</taxon>
        <taxon>Tracheophyta</taxon>
        <taxon>Spermatophyta</taxon>
        <taxon>Magnoliopsida</taxon>
        <taxon>eudicotyledons</taxon>
        <taxon>Gunneridae</taxon>
        <taxon>Pentapetalae</taxon>
        <taxon>asterids</taxon>
        <taxon>Ericales</taxon>
        <taxon>Ericaceae</taxon>
        <taxon>Ericoideae</taxon>
        <taxon>Rhodoreae</taxon>
        <taxon>Rhododendron</taxon>
    </lineage>
</organism>
<keyword evidence="2 9" id="KW-0812">Transmembrane</keyword>
<evidence type="ECO:0000256" key="4">
    <source>
        <dbReference type="ARBA" id="ARBA00022989"/>
    </source>
</evidence>